<comment type="caution">
    <text evidence="3">The sequence shown here is derived from an EMBL/GenBank/DDBJ whole genome shotgun (WGS) entry which is preliminary data.</text>
</comment>
<feature type="domain" description="Retroviral polymerase SH3-like" evidence="2">
    <location>
        <begin position="112"/>
        <end position="142"/>
    </location>
</feature>
<dbReference type="InterPro" id="IPR057670">
    <property type="entry name" value="SH3_retrovirus"/>
</dbReference>
<reference evidence="3" key="2">
    <citation type="submission" date="2020-08" db="EMBL/GenBank/DDBJ databases">
        <title>Plant Genome Project.</title>
        <authorList>
            <person name="Zhang R.-G."/>
        </authorList>
    </citation>
    <scope>NUCLEOTIDE SEQUENCE</scope>
    <source>
        <strain evidence="3">Huo1</strain>
        <tissue evidence="3">Leaf</tissue>
    </source>
</reference>
<evidence type="ECO:0000313" key="3">
    <source>
        <dbReference type="EMBL" id="KAG6390962.1"/>
    </source>
</evidence>
<keyword evidence="4" id="KW-1185">Reference proteome</keyword>
<gene>
    <name evidence="3" type="ORF">SASPL_148708</name>
</gene>
<evidence type="ECO:0000259" key="1">
    <source>
        <dbReference type="Pfam" id="PF13976"/>
    </source>
</evidence>
<evidence type="ECO:0008006" key="5">
    <source>
        <dbReference type="Google" id="ProtNLM"/>
    </source>
</evidence>
<proteinExistence type="predicted"/>
<sequence length="187" mass="21286">MLETSISDDLVNVVGKQCSPELWHKRLSHISAKGLETLTKKNIFSGAQSSSFEKCSHCLEGEQNRVKTNGGLSKKTDWKEIEVHQDNNDGEYRRPFEKYCSKTVHLDWIWFGYKLYDPAEKKVIRSNDVVFYEDQTMDDIDKAKSSNSHSHDDIIDIDPSSISHLPTIVGGNAVEAEMPLDDFADYQ</sequence>
<dbReference type="Pfam" id="PF25597">
    <property type="entry name" value="SH3_retrovirus"/>
    <property type="match status" value="1"/>
</dbReference>
<protein>
    <recommendedName>
        <fullName evidence="5">GAG-pre-integrase domain-containing protein</fullName>
    </recommendedName>
</protein>
<dbReference type="Pfam" id="PF13976">
    <property type="entry name" value="gag_pre-integrs"/>
    <property type="match status" value="1"/>
</dbReference>
<dbReference type="InterPro" id="IPR025724">
    <property type="entry name" value="GAG-pre-integrase_dom"/>
</dbReference>
<organism evidence="3">
    <name type="scientific">Salvia splendens</name>
    <name type="common">Scarlet sage</name>
    <dbReference type="NCBI Taxonomy" id="180675"/>
    <lineage>
        <taxon>Eukaryota</taxon>
        <taxon>Viridiplantae</taxon>
        <taxon>Streptophyta</taxon>
        <taxon>Embryophyta</taxon>
        <taxon>Tracheophyta</taxon>
        <taxon>Spermatophyta</taxon>
        <taxon>Magnoliopsida</taxon>
        <taxon>eudicotyledons</taxon>
        <taxon>Gunneridae</taxon>
        <taxon>Pentapetalae</taxon>
        <taxon>asterids</taxon>
        <taxon>lamiids</taxon>
        <taxon>Lamiales</taxon>
        <taxon>Lamiaceae</taxon>
        <taxon>Nepetoideae</taxon>
        <taxon>Mentheae</taxon>
        <taxon>Salviinae</taxon>
        <taxon>Salvia</taxon>
        <taxon>Salvia subgen. Calosphace</taxon>
        <taxon>core Calosphace</taxon>
    </lineage>
</organism>
<dbReference type="EMBL" id="PNBA02000019">
    <property type="protein sequence ID" value="KAG6390962.1"/>
    <property type="molecule type" value="Genomic_DNA"/>
</dbReference>
<evidence type="ECO:0000259" key="2">
    <source>
        <dbReference type="Pfam" id="PF25597"/>
    </source>
</evidence>
<reference evidence="3" key="1">
    <citation type="submission" date="2018-01" db="EMBL/GenBank/DDBJ databases">
        <authorList>
            <person name="Mao J.F."/>
        </authorList>
    </citation>
    <scope>NUCLEOTIDE SEQUENCE</scope>
    <source>
        <strain evidence="3">Huo1</strain>
        <tissue evidence="3">Leaf</tissue>
    </source>
</reference>
<feature type="domain" description="GAG-pre-integrase" evidence="1">
    <location>
        <begin position="5"/>
        <end position="62"/>
    </location>
</feature>
<evidence type="ECO:0000313" key="4">
    <source>
        <dbReference type="Proteomes" id="UP000298416"/>
    </source>
</evidence>
<accession>A0A8X8Z4L0</accession>
<dbReference type="AlphaFoldDB" id="A0A8X8Z4L0"/>
<dbReference type="Proteomes" id="UP000298416">
    <property type="component" value="Unassembled WGS sequence"/>
</dbReference>
<name>A0A8X8Z4L0_SALSN</name>